<organism evidence="1 2">
    <name type="scientific">Eumeta variegata</name>
    <name type="common">Bagworm moth</name>
    <name type="synonym">Eumeta japonica</name>
    <dbReference type="NCBI Taxonomy" id="151549"/>
    <lineage>
        <taxon>Eukaryota</taxon>
        <taxon>Metazoa</taxon>
        <taxon>Ecdysozoa</taxon>
        <taxon>Arthropoda</taxon>
        <taxon>Hexapoda</taxon>
        <taxon>Insecta</taxon>
        <taxon>Pterygota</taxon>
        <taxon>Neoptera</taxon>
        <taxon>Endopterygota</taxon>
        <taxon>Lepidoptera</taxon>
        <taxon>Glossata</taxon>
        <taxon>Ditrysia</taxon>
        <taxon>Tineoidea</taxon>
        <taxon>Psychidae</taxon>
        <taxon>Oiketicinae</taxon>
        <taxon>Eumeta</taxon>
    </lineage>
</organism>
<comment type="caution">
    <text evidence="1">The sequence shown here is derived from an EMBL/GenBank/DDBJ whole genome shotgun (WGS) entry which is preliminary data.</text>
</comment>
<evidence type="ECO:0000313" key="1">
    <source>
        <dbReference type="EMBL" id="GBP83664.1"/>
    </source>
</evidence>
<dbReference type="Proteomes" id="UP000299102">
    <property type="component" value="Unassembled WGS sequence"/>
</dbReference>
<dbReference type="AlphaFoldDB" id="A0A4C1Z992"/>
<reference evidence="1 2" key="1">
    <citation type="journal article" date="2019" name="Commun. Biol.">
        <title>The bagworm genome reveals a unique fibroin gene that provides high tensile strength.</title>
        <authorList>
            <person name="Kono N."/>
            <person name="Nakamura H."/>
            <person name="Ohtoshi R."/>
            <person name="Tomita M."/>
            <person name="Numata K."/>
            <person name="Arakawa K."/>
        </authorList>
    </citation>
    <scope>NUCLEOTIDE SEQUENCE [LARGE SCALE GENOMIC DNA]</scope>
</reference>
<name>A0A4C1Z992_EUMVA</name>
<gene>
    <name evidence="1" type="ORF">EVAR_61058_1</name>
</gene>
<protein>
    <submittedName>
        <fullName evidence="1">Uncharacterized protein</fullName>
    </submittedName>
</protein>
<sequence length="233" mass="25456">MTYMTDKSVCLFTFLEPMNRERHDTAIGFKCTIYVHTQNQSGGRKQNRIEVESKSGIEVEIYFNRDRDRGGDRACPPGHGVVDPTHMLAAGAGRTSYSCLEAFWSTSCIWISTRSGLHGMAALRRAARGAPANKSGGPQPGITVLPAGVVRRRQLLDFKRFRMECPRAPPALLHTQVCSPKTNFGSSLSNSTGFRVSGGQARNSQSAARRSRLSLDPASVVVDGYSRPHFAAP</sequence>
<evidence type="ECO:0000313" key="2">
    <source>
        <dbReference type="Proteomes" id="UP000299102"/>
    </source>
</evidence>
<accession>A0A4C1Z992</accession>
<keyword evidence="2" id="KW-1185">Reference proteome</keyword>
<proteinExistence type="predicted"/>
<dbReference type="EMBL" id="BGZK01001632">
    <property type="protein sequence ID" value="GBP83664.1"/>
    <property type="molecule type" value="Genomic_DNA"/>
</dbReference>